<keyword evidence="13" id="KW-0808">Transferase</keyword>
<evidence type="ECO:0000256" key="4">
    <source>
        <dbReference type="ARBA" id="ARBA00022490"/>
    </source>
</evidence>
<evidence type="ECO:0000313" key="14">
    <source>
        <dbReference type="Proteomes" id="UP000799767"/>
    </source>
</evidence>
<keyword evidence="5" id="KW-0396">Initiation factor</keyword>
<evidence type="ECO:0000256" key="9">
    <source>
        <dbReference type="ARBA" id="ARBA00044345"/>
    </source>
</evidence>
<feature type="region of interest" description="Disordered" evidence="11">
    <location>
        <begin position="429"/>
        <end position="456"/>
    </location>
</feature>
<accession>A0A6A6Q5D3</accession>
<comment type="subunit">
    <text evidence="10">Component of the translation initiation factor 2B (eIF2B) complex which is a heterodecamer of two sets of five different subunits: alpha, beta, gamma, delta and epsilon. Subunits alpha, beta and delta comprise a regulatory subcomplex and subunits epsilon and gamma comprise a catalytic subcomplex. Within the complex, the hexameric regulatory complex resides at the center, with the two heterodimeric catalytic subcomplexes bound on opposite sides.</text>
</comment>
<evidence type="ECO:0000256" key="5">
    <source>
        <dbReference type="ARBA" id="ARBA00022540"/>
    </source>
</evidence>
<evidence type="ECO:0000313" key="13">
    <source>
        <dbReference type="EMBL" id="KAF2487271.1"/>
    </source>
</evidence>
<dbReference type="FunFam" id="3.90.550.10:FF:000066">
    <property type="entry name" value="Translation initiation factor eIF-2B subunit epsilon"/>
    <property type="match status" value="1"/>
</dbReference>
<dbReference type="InterPro" id="IPR044123">
    <property type="entry name" value="W2_eIF2B_epsilon"/>
</dbReference>
<evidence type="ECO:0000259" key="12">
    <source>
        <dbReference type="PROSITE" id="PS51363"/>
    </source>
</evidence>
<dbReference type="GeneID" id="54472829"/>
<dbReference type="CDD" id="cd11558">
    <property type="entry name" value="W2_eIF2B_epsilon"/>
    <property type="match status" value="1"/>
</dbReference>
<dbReference type="GO" id="GO:0031369">
    <property type="term" value="F:translation initiation factor binding"/>
    <property type="evidence" value="ECO:0007669"/>
    <property type="project" value="InterPro"/>
</dbReference>
<evidence type="ECO:0000256" key="2">
    <source>
        <dbReference type="ARBA" id="ARBA00007878"/>
    </source>
</evidence>
<proteinExistence type="inferred from homology"/>
<reference evidence="13" key="1">
    <citation type="journal article" date="2020" name="Stud. Mycol.">
        <title>101 Dothideomycetes genomes: a test case for predicting lifestyles and emergence of pathogens.</title>
        <authorList>
            <person name="Haridas S."/>
            <person name="Albert R."/>
            <person name="Binder M."/>
            <person name="Bloem J."/>
            <person name="Labutti K."/>
            <person name="Salamov A."/>
            <person name="Andreopoulos B."/>
            <person name="Baker S."/>
            <person name="Barry K."/>
            <person name="Bills G."/>
            <person name="Bluhm B."/>
            <person name="Cannon C."/>
            <person name="Castanera R."/>
            <person name="Culley D."/>
            <person name="Daum C."/>
            <person name="Ezra D."/>
            <person name="Gonzalez J."/>
            <person name="Henrissat B."/>
            <person name="Kuo A."/>
            <person name="Liang C."/>
            <person name="Lipzen A."/>
            <person name="Lutzoni F."/>
            <person name="Magnuson J."/>
            <person name="Mondo S."/>
            <person name="Nolan M."/>
            <person name="Ohm R."/>
            <person name="Pangilinan J."/>
            <person name="Park H.-J."/>
            <person name="Ramirez L."/>
            <person name="Alfaro M."/>
            <person name="Sun H."/>
            <person name="Tritt A."/>
            <person name="Yoshinaga Y."/>
            <person name="Zwiers L.-H."/>
            <person name="Turgeon B."/>
            <person name="Goodwin S."/>
            <person name="Spatafora J."/>
            <person name="Crous P."/>
            <person name="Grigoriev I."/>
        </authorList>
    </citation>
    <scope>NUCLEOTIDE SEQUENCE</scope>
    <source>
        <strain evidence="13">CBS 113389</strain>
    </source>
</reference>
<comment type="subcellular location">
    <subcellularLocation>
        <location evidence="1">Cytoplasm</location>
        <location evidence="1">Cytosol</location>
    </subcellularLocation>
</comment>
<dbReference type="GO" id="GO:0003743">
    <property type="term" value="F:translation initiation factor activity"/>
    <property type="evidence" value="ECO:0007669"/>
    <property type="project" value="TreeGrafter"/>
</dbReference>
<gene>
    <name evidence="13" type="ORF">BDY17DRAFT_259429</name>
</gene>
<dbReference type="GO" id="GO:0016740">
    <property type="term" value="F:transferase activity"/>
    <property type="evidence" value="ECO:0007669"/>
    <property type="project" value="UniProtKB-KW"/>
</dbReference>
<keyword evidence="14" id="KW-1185">Reference proteome</keyword>
<dbReference type="Gene3D" id="2.160.10.10">
    <property type="entry name" value="Hexapeptide repeat proteins"/>
    <property type="match status" value="1"/>
</dbReference>
<dbReference type="RefSeq" id="XP_033593840.1">
    <property type="nucleotide sequence ID" value="XM_033731827.1"/>
</dbReference>
<keyword evidence="5" id="KW-0648">Protein biosynthesis</keyword>
<dbReference type="InterPro" id="IPR056764">
    <property type="entry name" value="LbH_EIF2B3/5"/>
</dbReference>
<sequence>MAPKAKKGAQKGKAGEEEREEPLQAVVFADAFETKFSPFTLERPRCLLPLANTPLIEYTLEFLASAGVEEVILYCGNHTDQVEEYLKRSKWTRETAPLALDIIRSDARSVGDAMRDLDQKQLITGDFICVYGDVIANISMQAALWAHRTRREKDKKAIMTMILREAGDAHRTKSRNLRPVFVVDPEAQRCVHYEQLRPRDTPRLDIAEEVLVDHTEVEVREDLIDCGIDICTPEVLAQYTDNFDWQAPRRGFLYGVLKDYETNLLTIHTHITNEGYAARVKNLQAYDAVTRDILSRWTYPLCPDVNLLPDQSYQLHKGNVYMEHGVVLARSSTVKHRSVLGRATSVGAGSVISDSVIGRRCVIGNRVKIQGAYIWDDARIGDDTVIEKAVVAREAVIGQRCHVQAGALISYRVKLADGTAVVGGRKLTRMPTSKTADPEVVGEGGDGHEMEEDDEDELLAESLVSGDIYNLDAARISSDSISTLDSDEEEESLPEHHRRKSGRSESFASINSDESGDARRKAADFHHEATTSIIDALQKGDDADTIQLELQGLKLSSNAEDKQVRRAVATSLMKRLAALVDSGVSPKDAVAKTLLPNKLIIERCVGTGREQYEDQVEFLLYMQNDAMRRQQGAKILLHVCTSLAHNDLVEPEGFEAWWEDARSSSSEELLAVRADTKPLIDVLVDDDDEDEDEDDSE</sequence>
<dbReference type="GO" id="GO:0005829">
    <property type="term" value="C:cytosol"/>
    <property type="evidence" value="ECO:0007669"/>
    <property type="project" value="UniProtKB-SubCell"/>
</dbReference>
<protein>
    <recommendedName>
        <fullName evidence="3">Mannose-1-phosphate guanyltransferase</fullName>
    </recommendedName>
    <alternativeName>
        <fullName evidence="7">GDP-mannose pyrophosphorylase</fullName>
    </alternativeName>
    <alternativeName>
        <fullName evidence="6">GTP-mannose-1-phosphate guanylyltransferase</fullName>
    </alternativeName>
    <alternativeName>
        <fullName evidence="8">Translation initiation factor eIF2B subunit epsilon</fullName>
    </alternativeName>
    <alternativeName>
        <fullName evidence="9">eIF2B GDP-GTP exchange factor subunit epsilon</fullName>
    </alternativeName>
</protein>
<dbReference type="InterPro" id="IPR003307">
    <property type="entry name" value="W2_domain"/>
</dbReference>
<evidence type="ECO:0000256" key="1">
    <source>
        <dbReference type="ARBA" id="ARBA00004514"/>
    </source>
</evidence>
<dbReference type="InterPro" id="IPR016024">
    <property type="entry name" value="ARM-type_fold"/>
</dbReference>
<comment type="similarity">
    <text evidence="2">Belongs to the eIF-2B gamma/epsilon subunits family.</text>
</comment>
<dbReference type="Pfam" id="PF02020">
    <property type="entry name" value="W2"/>
    <property type="match status" value="1"/>
</dbReference>
<evidence type="ECO:0000256" key="3">
    <source>
        <dbReference type="ARBA" id="ARBA00018601"/>
    </source>
</evidence>
<dbReference type="GO" id="GO:0005085">
    <property type="term" value="F:guanyl-nucleotide exchange factor activity"/>
    <property type="evidence" value="ECO:0007669"/>
    <property type="project" value="InterPro"/>
</dbReference>
<dbReference type="CDD" id="cd04197">
    <property type="entry name" value="eIF-2B_epsilon_N"/>
    <property type="match status" value="1"/>
</dbReference>
<dbReference type="InterPro" id="IPR005835">
    <property type="entry name" value="NTP_transferase_dom"/>
</dbReference>
<name>A0A6A6Q5D3_9PEZI</name>
<feature type="domain" description="W2" evidence="12">
    <location>
        <begin position="519"/>
        <end position="693"/>
    </location>
</feature>
<feature type="compositionally biased region" description="Polar residues" evidence="11">
    <location>
        <begin position="504"/>
        <end position="513"/>
    </location>
</feature>
<evidence type="ECO:0000256" key="7">
    <source>
        <dbReference type="ARBA" id="ARBA00031190"/>
    </source>
</evidence>
<dbReference type="SUPFAM" id="SSF48371">
    <property type="entry name" value="ARM repeat"/>
    <property type="match status" value="1"/>
</dbReference>
<dbReference type="PANTHER" id="PTHR45887:SF1">
    <property type="entry name" value="TRANSLATION INITIATION FACTOR EIF-2B SUBUNIT EPSILON"/>
    <property type="match status" value="1"/>
</dbReference>
<dbReference type="CDD" id="cd05787">
    <property type="entry name" value="LbH_eIF2B_epsilon"/>
    <property type="match status" value="1"/>
</dbReference>
<dbReference type="InterPro" id="IPR035543">
    <property type="entry name" value="eIF-2B_epsilon_N"/>
</dbReference>
<dbReference type="SUPFAM" id="SSF53448">
    <property type="entry name" value="Nucleotide-diphospho-sugar transferases"/>
    <property type="match status" value="1"/>
</dbReference>
<dbReference type="Proteomes" id="UP000799767">
    <property type="component" value="Unassembled WGS sequence"/>
</dbReference>
<organism evidence="13 14">
    <name type="scientific">Neohortaea acidophila</name>
    <dbReference type="NCBI Taxonomy" id="245834"/>
    <lineage>
        <taxon>Eukaryota</taxon>
        <taxon>Fungi</taxon>
        <taxon>Dikarya</taxon>
        <taxon>Ascomycota</taxon>
        <taxon>Pezizomycotina</taxon>
        <taxon>Dothideomycetes</taxon>
        <taxon>Dothideomycetidae</taxon>
        <taxon>Mycosphaerellales</taxon>
        <taxon>Teratosphaeriaceae</taxon>
        <taxon>Neohortaea</taxon>
    </lineage>
</organism>
<dbReference type="Gene3D" id="1.25.40.180">
    <property type="match status" value="1"/>
</dbReference>
<feature type="region of interest" description="Disordered" evidence="11">
    <location>
        <begin position="1"/>
        <end position="20"/>
    </location>
</feature>
<evidence type="ECO:0000256" key="10">
    <source>
        <dbReference type="ARBA" id="ARBA00046432"/>
    </source>
</evidence>
<dbReference type="Pfam" id="PF00483">
    <property type="entry name" value="NTP_transferase"/>
    <property type="match status" value="1"/>
</dbReference>
<dbReference type="Pfam" id="PF25084">
    <property type="entry name" value="LbH_EIF2B"/>
    <property type="match status" value="1"/>
</dbReference>
<dbReference type="GO" id="GO:0005851">
    <property type="term" value="C:eukaryotic translation initiation factor 2B complex"/>
    <property type="evidence" value="ECO:0007669"/>
    <property type="project" value="TreeGrafter"/>
</dbReference>
<keyword evidence="4" id="KW-0963">Cytoplasm</keyword>
<feature type="compositionally biased region" description="Basic residues" evidence="11">
    <location>
        <begin position="1"/>
        <end position="10"/>
    </location>
</feature>
<feature type="region of interest" description="Disordered" evidence="11">
    <location>
        <begin position="481"/>
        <end position="524"/>
    </location>
</feature>
<dbReference type="AlphaFoldDB" id="A0A6A6Q5D3"/>
<evidence type="ECO:0000256" key="6">
    <source>
        <dbReference type="ARBA" id="ARBA00030179"/>
    </source>
</evidence>
<dbReference type="PROSITE" id="PS51363">
    <property type="entry name" value="W2"/>
    <property type="match status" value="1"/>
</dbReference>
<evidence type="ECO:0000256" key="11">
    <source>
        <dbReference type="SAM" id="MobiDB-lite"/>
    </source>
</evidence>
<dbReference type="PANTHER" id="PTHR45887">
    <property type="entry name" value="TRANSLATION INITIATION FACTOR EIF-2B SUBUNIT EPSILON"/>
    <property type="match status" value="1"/>
</dbReference>
<dbReference type="InterPro" id="IPR029044">
    <property type="entry name" value="Nucleotide-diphossugar_trans"/>
</dbReference>
<dbReference type="EMBL" id="MU001631">
    <property type="protein sequence ID" value="KAF2487271.1"/>
    <property type="molecule type" value="Genomic_DNA"/>
</dbReference>
<evidence type="ECO:0000256" key="8">
    <source>
        <dbReference type="ARBA" id="ARBA00044144"/>
    </source>
</evidence>
<dbReference type="OrthoDB" id="424572at2759"/>
<dbReference type="Gene3D" id="3.90.550.10">
    <property type="entry name" value="Spore Coat Polysaccharide Biosynthesis Protein SpsA, Chain A"/>
    <property type="match status" value="1"/>
</dbReference>
<dbReference type="InterPro" id="IPR051956">
    <property type="entry name" value="eIF2B_epsilon"/>
</dbReference>